<dbReference type="EMBL" id="CP000237">
    <property type="protein sequence ID" value="ABD46087.1"/>
    <property type="molecule type" value="Genomic_DNA"/>
</dbReference>
<dbReference type="HOGENOM" id="CLU_1239078_0_0_5"/>
<keyword evidence="4" id="KW-1185">Reference proteome</keyword>
<dbReference type="RefSeq" id="WP_011451485.1">
    <property type="nucleotide sequence ID" value="NC_007798.1"/>
</dbReference>
<feature type="transmembrane region" description="Helical" evidence="2">
    <location>
        <begin position="166"/>
        <end position="184"/>
    </location>
</feature>
<keyword evidence="2" id="KW-1133">Transmembrane helix</keyword>
<dbReference type="AlphaFoldDB" id="Q2GEW7"/>
<reference evidence="3 4" key="1">
    <citation type="journal article" date="2006" name="PLoS Genet.">
        <title>Comparative genomics of emerging human ehrlichiosis agents.</title>
        <authorList>
            <person name="Dunning Hotopp J.C."/>
            <person name="Lin M."/>
            <person name="Madupu R."/>
            <person name="Crabtree J."/>
            <person name="Angiuoli S.V."/>
            <person name="Eisen J.A."/>
            <person name="Seshadri R."/>
            <person name="Ren Q."/>
            <person name="Wu M."/>
            <person name="Utterback T.R."/>
            <person name="Smith S."/>
            <person name="Lewis M."/>
            <person name="Khouri H."/>
            <person name="Zhang C."/>
            <person name="Niu H."/>
            <person name="Lin Q."/>
            <person name="Ohashi N."/>
            <person name="Zhi N."/>
            <person name="Nelson W."/>
            <person name="Brinkac L.M."/>
            <person name="Dodson R.J."/>
            <person name="Rosovitz M.J."/>
            <person name="Sundaram J."/>
            <person name="Daugherty S.C."/>
            <person name="Davidsen T."/>
            <person name="Durkin A.S."/>
            <person name="Gwinn M."/>
            <person name="Haft D.H."/>
            <person name="Selengut J.D."/>
            <person name="Sullivan S.A."/>
            <person name="Zafar N."/>
            <person name="Zhou L."/>
            <person name="Benahmed F."/>
            <person name="Forberger H."/>
            <person name="Halpin R."/>
            <person name="Mulligan S."/>
            <person name="Robinson J."/>
            <person name="White O."/>
            <person name="Rikihisa Y."/>
            <person name="Tettelin H."/>
        </authorList>
    </citation>
    <scope>NUCLEOTIDE SEQUENCE [LARGE SCALE GENOMIC DNA]</scope>
    <source>
        <strain evidence="4">ATCC VR-367 / Miyayama</strain>
    </source>
</reference>
<evidence type="ECO:0000256" key="2">
    <source>
        <dbReference type="SAM" id="Phobius"/>
    </source>
</evidence>
<evidence type="ECO:0000313" key="3">
    <source>
        <dbReference type="EMBL" id="ABD46087.1"/>
    </source>
</evidence>
<proteinExistence type="predicted"/>
<keyword evidence="2" id="KW-0472">Membrane</keyword>
<feature type="transmembrane region" description="Helical" evidence="2">
    <location>
        <begin position="21"/>
        <end position="46"/>
    </location>
</feature>
<name>Q2GEW7_EHRS3</name>
<feature type="region of interest" description="Disordered" evidence="1">
    <location>
        <begin position="205"/>
        <end position="236"/>
    </location>
</feature>
<dbReference type="Proteomes" id="UP000001942">
    <property type="component" value="Chromosome"/>
</dbReference>
<feature type="transmembrane region" description="Helical" evidence="2">
    <location>
        <begin position="129"/>
        <end position="146"/>
    </location>
</feature>
<accession>Q2GEW7</accession>
<evidence type="ECO:0008006" key="5">
    <source>
        <dbReference type="Google" id="ProtNLM"/>
    </source>
</evidence>
<evidence type="ECO:0000313" key="4">
    <source>
        <dbReference type="Proteomes" id="UP000001942"/>
    </source>
</evidence>
<sequence length="236" mass="24877">MSNGSETSHSRSNTVRRGARRLVAGVGFYAAYTGLVLLWAIFVVAYTALQFLDQKDWSIICGGDGAVARGMLAAAALLVCLATLLFASQSKMHPDLCRKKVESLCQSKPDLEDVLIEADGARTGNGAKVVLSVATVLAAIAVVLYPAMFKFAGVSNNNLYSRVGEVLALVLAISALLALTLVAVKTDRAASVMWAARDIAAQPGPQPDSKLLSGNQGVSVTEEGSMREDESLLLFS</sequence>
<protein>
    <recommendedName>
        <fullName evidence="5">Transmembrane protein</fullName>
    </recommendedName>
</protein>
<dbReference type="OrthoDB" id="9961843at2"/>
<gene>
    <name evidence="3" type="ordered locus">NSE_0078</name>
</gene>
<keyword evidence="2" id="KW-0812">Transmembrane</keyword>
<organism evidence="3 4">
    <name type="scientific">Ehrlichia sennetsu (strain ATCC VR-367 / Miyayama)</name>
    <name type="common">Neorickettsia sennetsu</name>
    <dbReference type="NCBI Taxonomy" id="222891"/>
    <lineage>
        <taxon>Bacteria</taxon>
        <taxon>Pseudomonadati</taxon>
        <taxon>Pseudomonadota</taxon>
        <taxon>Alphaproteobacteria</taxon>
        <taxon>Rickettsiales</taxon>
        <taxon>Anaplasmataceae</taxon>
        <taxon>Ehrlichia</taxon>
    </lineage>
</organism>
<evidence type="ECO:0000256" key="1">
    <source>
        <dbReference type="SAM" id="MobiDB-lite"/>
    </source>
</evidence>
<feature type="transmembrane region" description="Helical" evidence="2">
    <location>
        <begin position="66"/>
        <end position="87"/>
    </location>
</feature>
<dbReference type="KEGG" id="nse:NSE_0078"/>